<evidence type="ECO:0000313" key="8">
    <source>
        <dbReference type="EMBL" id="TSE33165.1"/>
    </source>
</evidence>
<protein>
    <recommendedName>
        <fullName evidence="10">YicC family protein</fullName>
    </recommendedName>
</protein>
<organism evidence="8 9">
    <name type="scientific">Tepidimonas taiwanensis</name>
    <dbReference type="NCBI Taxonomy" id="307486"/>
    <lineage>
        <taxon>Bacteria</taxon>
        <taxon>Pseudomonadati</taxon>
        <taxon>Pseudomonadota</taxon>
        <taxon>Betaproteobacteria</taxon>
        <taxon>Burkholderiales</taxon>
        <taxon>Tepidimonas</taxon>
    </lineage>
</organism>
<evidence type="ECO:0000313" key="9">
    <source>
        <dbReference type="Proteomes" id="UP000317763"/>
    </source>
</evidence>
<dbReference type="EMBL" id="VJOM01000005">
    <property type="protein sequence ID" value="TSE33165.1"/>
    <property type="molecule type" value="Genomic_DNA"/>
</dbReference>
<keyword evidence="2" id="KW-0540">Nuclease</keyword>
<evidence type="ECO:0000256" key="4">
    <source>
        <dbReference type="ARBA" id="ARBA00022801"/>
    </source>
</evidence>
<dbReference type="InterPro" id="IPR005229">
    <property type="entry name" value="YicC/YloC-like"/>
</dbReference>
<evidence type="ECO:0008006" key="10">
    <source>
        <dbReference type="Google" id="ProtNLM"/>
    </source>
</evidence>
<evidence type="ECO:0000256" key="2">
    <source>
        <dbReference type="ARBA" id="ARBA00022722"/>
    </source>
</evidence>
<dbReference type="Pfam" id="PF08340">
    <property type="entry name" value="YicC-like_C"/>
    <property type="match status" value="1"/>
</dbReference>
<evidence type="ECO:0000256" key="5">
    <source>
        <dbReference type="ARBA" id="ARBA00035648"/>
    </source>
</evidence>
<proteinExistence type="inferred from homology"/>
<evidence type="ECO:0000259" key="6">
    <source>
        <dbReference type="Pfam" id="PF03755"/>
    </source>
</evidence>
<dbReference type="GO" id="GO:0016787">
    <property type="term" value="F:hydrolase activity"/>
    <property type="evidence" value="ECO:0007669"/>
    <property type="project" value="UniProtKB-KW"/>
</dbReference>
<dbReference type="InterPro" id="IPR013527">
    <property type="entry name" value="YicC-like_N"/>
</dbReference>
<dbReference type="Proteomes" id="UP000317763">
    <property type="component" value="Unassembled WGS sequence"/>
</dbReference>
<dbReference type="GO" id="GO:0004521">
    <property type="term" value="F:RNA endonuclease activity"/>
    <property type="evidence" value="ECO:0007669"/>
    <property type="project" value="InterPro"/>
</dbReference>
<keyword evidence="3" id="KW-0255">Endonuclease</keyword>
<feature type="domain" description="Endoribonuclease YicC-like N-terminal" evidence="6">
    <location>
        <begin position="19"/>
        <end position="180"/>
    </location>
</feature>
<name>A0A554XBF4_9BURK</name>
<feature type="domain" description="Endoribonuclease YicC-like C-terminal" evidence="7">
    <location>
        <begin position="201"/>
        <end position="320"/>
    </location>
</feature>
<reference evidence="8 9" key="1">
    <citation type="submission" date="2019-07" db="EMBL/GenBank/DDBJ databases">
        <title>Tepidimonas taiwanensis I1-1 draft genome.</title>
        <authorList>
            <person name="Da Costa M.S."/>
            <person name="Froufe H.J.C."/>
            <person name="Egas C."/>
            <person name="Albuquerque L."/>
        </authorList>
    </citation>
    <scope>NUCLEOTIDE SEQUENCE [LARGE SCALE GENOMIC DNA]</scope>
    <source>
        <strain evidence="8 9">I1-1</strain>
    </source>
</reference>
<dbReference type="PANTHER" id="PTHR30636">
    <property type="entry name" value="UPF0701 PROTEIN YICC"/>
    <property type="match status" value="1"/>
</dbReference>
<comment type="similarity">
    <text evidence="5">Belongs to the YicC/YloC family.</text>
</comment>
<dbReference type="Pfam" id="PF03755">
    <property type="entry name" value="YicC-like_N"/>
    <property type="match status" value="1"/>
</dbReference>
<sequence>MRVNGHSVDRSPEQAEIPVYSMTGYATAQCAVDAPDAAPEASRGAGSPVLGIELRAVNGRFLDLALRLPEELRAAEPALRERIGAAVRRGKVELRVWLEQRGDAGVRAPAVAELQKLLGAQEQVLAWLPRAQPLSVAEVLQLTQRTPPPVGEALAPLLALLDRVLADFNAARAREGERLATMLRERVAQLRALAEQAAPLVPQAVAQQRERFLQRFQEAVGALPVDAGALQERALVEAAAFAQRVDVAEELTRLQSHLTEIDHLLQRGGEVGKRLDFLIQELHREANTLGSKSSSLDLTRISVDMKVLIEQMREQVQNLE</sequence>
<keyword evidence="4" id="KW-0378">Hydrolase</keyword>
<comment type="caution">
    <text evidence="8">The sequence shown here is derived from an EMBL/GenBank/DDBJ whole genome shotgun (WGS) entry which is preliminary data.</text>
</comment>
<evidence type="ECO:0000256" key="1">
    <source>
        <dbReference type="ARBA" id="ARBA00001968"/>
    </source>
</evidence>
<comment type="cofactor">
    <cofactor evidence="1">
        <name>a divalent metal cation</name>
        <dbReference type="ChEBI" id="CHEBI:60240"/>
    </cofactor>
</comment>
<dbReference type="PANTHER" id="PTHR30636:SF3">
    <property type="entry name" value="UPF0701 PROTEIN YICC"/>
    <property type="match status" value="1"/>
</dbReference>
<dbReference type="NCBIfam" id="TIGR00255">
    <property type="entry name" value="YicC/YloC family endoribonuclease"/>
    <property type="match status" value="1"/>
</dbReference>
<dbReference type="InterPro" id="IPR013551">
    <property type="entry name" value="YicC-like_C"/>
</dbReference>
<keyword evidence="9" id="KW-1185">Reference proteome</keyword>
<accession>A0A554XBF4</accession>
<evidence type="ECO:0000256" key="3">
    <source>
        <dbReference type="ARBA" id="ARBA00022759"/>
    </source>
</evidence>
<dbReference type="STRING" id="307486.GCA_000807215_01856"/>
<dbReference type="AlphaFoldDB" id="A0A554XBF4"/>
<gene>
    <name evidence="8" type="ORF">Ttaiw_00711</name>
</gene>
<evidence type="ECO:0000259" key="7">
    <source>
        <dbReference type="Pfam" id="PF08340"/>
    </source>
</evidence>